<comment type="similarity">
    <text evidence="1">Belongs to the ABC transporter superfamily.</text>
</comment>
<evidence type="ECO:0000256" key="4">
    <source>
        <dbReference type="ARBA" id="ARBA00022840"/>
    </source>
</evidence>
<dbReference type="InterPro" id="IPR050319">
    <property type="entry name" value="ABC_transp_ATP-bind"/>
</dbReference>
<accession>A0A380WRD2</accession>
<keyword evidence="4 6" id="KW-0067">ATP-binding</keyword>
<evidence type="ECO:0000313" key="6">
    <source>
        <dbReference type="EMBL" id="SUU91519.1"/>
    </source>
</evidence>
<dbReference type="PANTHER" id="PTHR43776">
    <property type="entry name" value="TRANSPORT ATP-BINDING PROTEIN"/>
    <property type="match status" value="1"/>
</dbReference>
<dbReference type="Gene3D" id="3.40.50.300">
    <property type="entry name" value="P-loop containing nucleotide triphosphate hydrolases"/>
    <property type="match status" value="1"/>
</dbReference>
<gene>
    <name evidence="6" type="primary">gsiA_34</name>
    <name evidence="6" type="ORF">NCTC10684_04788</name>
</gene>
<dbReference type="InterPro" id="IPR027417">
    <property type="entry name" value="P-loop_NTPase"/>
</dbReference>
<dbReference type="PANTHER" id="PTHR43776:SF7">
    <property type="entry name" value="D,D-DIPEPTIDE TRANSPORT ATP-BINDING PROTEIN DDPF-RELATED"/>
    <property type="match status" value="1"/>
</dbReference>
<dbReference type="RefSeq" id="WP_115733369.1">
    <property type="nucleotide sequence ID" value="NZ_BAAAVY010000004.1"/>
</dbReference>
<evidence type="ECO:0000313" key="7">
    <source>
        <dbReference type="Proteomes" id="UP000254701"/>
    </source>
</evidence>
<evidence type="ECO:0000259" key="5">
    <source>
        <dbReference type="PROSITE" id="PS50893"/>
    </source>
</evidence>
<dbReference type="SMART" id="SM00382">
    <property type="entry name" value="AAA"/>
    <property type="match status" value="1"/>
</dbReference>
<dbReference type="AlphaFoldDB" id="A0A380WRD2"/>
<dbReference type="OrthoDB" id="8440418at2"/>
<dbReference type="InterPro" id="IPR017871">
    <property type="entry name" value="ABC_transporter-like_CS"/>
</dbReference>
<reference evidence="6 7" key="1">
    <citation type="submission" date="2018-06" db="EMBL/GenBank/DDBJ databases">
        <authorList>
            <consortium name="Pathogen Informatics"/>
            <person name="Doyle S."/>
        </authorList>
    </citation>
    <scope>NUCLEOTIDE SEQUENCE [LARGE SCALE GENOMIC DNA]</scope>
    <source>
        <strain evidence="6 7">NCTC10684</strain>
    </source>
</reference>
<evidence type="ECO:0000256" key="2">
    <source>
        <dbReference type="ARBA" id="ARBA00022448"/>
    </source>
</evidence>
<dbReference type="GO" id="GO:0016887">
    <property type="term" value="F:ATP hydrolysis activity"/>
    <property type="evidence" value="ECO:0007669"/>
    <property type="project" value="InterPro"/>
</dbReference>
<dbReference type="SUPFAM" id="SSF52540">
    <property type="entry name" value="P-loop containing nucleoside triphosphate hydrolases"/>
    <property type="match status" value="1"/>
</dbReference>
<dbReference type="GO" id="GO:0005524">
    <property type="term" value="F:ATP binding"/>
    <property type="evidence" value="ECO:0007669"/>
    <property type="project" value="UniProtKB-KW"/>
</dbReference>
<evidence type="ECO:0000256" key="3">
    <source>
        <dbReference type="ARBA" id="ARBA00022741"/>
    </source>
</evidence>
<keyword evidence="2" id="KW-0813">Transport</keyword>
<dbReference type="InterPro" id="IPR003439">
    <property type="entry name" value="ABC_transporter-like_ATP-bd"/>
</dbReference>
<dbReference type="PROSITE" id="PS50893">
    <property type="entry name" value="ABC_TRANSPORTER_2"/>
    <property type="match status" value="1"/>
</dbReference>
<protein>
    <submittedName>
        <fullName evidence="6">Glutathione import ATP-binding protein GsiA</fullName>
        <ecNumber evidence="6">3.6.3.-</ecNumber>
    </submittedName>
</protein>
<dbReference type="GO" id="GO:0055085">
    <property type="term" value="P:transmembrane transport"/>
    <property type="evidence" value="ECO:0007669"/>
    <property type="project" value="UniProtKB-ARBA"/>
</dbReference>
<sequence>MSALLRVEGLSKRYRRGDREFAALDGVSFEIAPGETLALVGPSGSGKSTVARILLRLVEPDAGSIRFNGEELLGLRGAALRATRTKLQMVFQDPLAAFNPRATVARLIDDPLRIHGIVGRADRPKAIAALLERVGLAAELAGRRVHEISGGQRQRLAIARALSTRPALIVLDEAVSALDVLVRADILGLLAELQRDEGVAYLFISHDLGTVRAMARRIAIMDGGRIVEHGDAATVIASPASSTGRALVAATPELPVFPGLPAFKETVS</sequence>
<name>A0A380WRD2_AMIAI</name>
<feature type="domain" description="ABC transporter" evidence="5">
    <location>
        <begin position="5"/>
        <end position="248"/>
    </location>
</feature>
<dbReference type="Pfam" id="PF00005">
    <property type="entry name" value="ABC_tran"/>
    <property type="match status" value="1"/>
</dbReference>
<keyword evidence="3" id="KW-0547">Nucleotide-binding</keyword>
<dbReference type="CDD" id="cd03257">
    <property type="entry name" value="ABC_NikE_OppD_transporters"/>
    <property type="match status" value="1"/>
</dbReference>
<dbReference type="Proteomes" id="UP000254701">
    <property type="component" value="Unassembled WGS sequence"/>
</dbReference>
<dbReference type="PROSITE" id="PS00211">
    <property type="entry name" value="ABC_TRANSPORTER_1"/>
    <property type="match status" value="1"/>
</dbReference>
<dbReference type="InterPro" id="IPR003593">
    <property type="entry name" value="AAA+_ATPase"/>
</dbReference>
<organism evidence="6 7">
    <name type="scientific">Aminobacter aminovorans</name>
    <name type="common">Chelatobacter heintzii</name>
    <dbReference type="NCBI Taxonomy" id="83263"/>
    <lineage>
        <taxon>Bacteria</taxon>
        <taxon>Pseudomonadati</taxon>
        <taxon>Pseudomonadota</taxon>
        <taxon>Alphaproteobacteria</taxon>
        <taxon>Hyphomicrobiales</taxon>
        <taxon>Phyllobacteriaceae</taxon>
        <taxon>Aminobacter</taxon>
    </lineage>
</organism>
<evidence type="ECO:0000256" key="1">
    <source>
        <dbReference type="ARBA" id="ARBA00005417"/>
    </source>
</evidence>
<dbReference type="EC" id="3.6.3.-" evidence="6"/>
<dbReference type="EMBL" id="UFSM01000001">
    <property type="protein sequence ID" value="SUU91519.1"/>
    <property type="molecule type" value="Genomic_DNA"/>
</dbReference>
<keyword evidence="6" id="KW-0378">Hydrolase</keyword>
<proteinExistence type="inferred from homology"/>